<name>A0A1G2PFP1_9BACT</name>
<dbReference type="InterPro" id="IPR020574">
    <property type="entry name" value="Ribosomal_uS9_CS"/>
</dbReference>
<dbReference type="EMBL" id="MHSR01000008">
    <property type="protein sequence ID" value="OHA47140.1"/>
    <property type="molecule type" value="Genomic_DNA"/>
</dbReference>
<dbReference type="GO" id="GO:0006412">
    <property type="term" value="P:translation"/>
    <property type="evidence" value="ECO:0007669"/>
    <property type="project" value="UniProtKB-UniRule"/>
</dbReference>
<evidence type="ECO:0000313" key="8">
    <source>
        <dbReference type="Proteomes" id="UP000178869"/>
    </source>
</evidence>
<evidence type="ECO:0000256" key="6">
    <source>
        <dbReference type="RuleBase" id="RU003815"/>
    </source>
</evidence>
<dbReference type="GO" id="GO:0003735">
    <property type="term" value="F:structural constituent of ribosome"/>
    <property type="evidence" value="ECO:0007669"/>
    <property type="project" value="InterPro"/>
</dbReference>
<evidence type="ECO:0000256" key="1">
    <source>
        <dbReference type="ARBA" id="ARBA00005251"/>
    </source>
</evidence>
<dbReference type="NCBIfam" id="NF001099">
    <property type="entry name" value="PRK00132.1"/>
    <property type="match status" value="1"/>
</dbReference>
<reference evidence="7 8" key="1">
    <citation type="journal article" date="2016" name="Nat. Commun.">
        <title>Thousands of microbial genomes shed light on interconnected biogeochemical processes in an aquifer system.</title>
        <authorList>
            <person name="Anantharaman K."/>
            <person name="Brown C.T."/>
            <person name="Hug L.A."/>
            <person name="Sharon I."/>
            <person name="Castelle C.J."/>
            <person name="Probst A.J."/>
            <person name="Thomas B.C."/>
            <person name="Singh A."/>
            <person name="Wilkins M.J."/>
            <person name="Karaoz U."/>
            <person name="Brodie E.L."/>
            <person name="Williams K.H."/>
            <person name="Hubbard S.S."/>
            <person name="Banfield J.F."/>
        </authorList>
    </citation>
    <scope>NUCLEOTIDE SEQUENCE [LARGE SCALE GENOMIC DNA]</scope>
</reference>
<dbReference type="FunFam" id="3.30.230.10:FF:000001">
    <property type="entry name" value="30S ribosomal protein S9"/>
    <property type="match status" value="1"/>
</dbReference>
<dbReference type="Gene3D" id="3.30.230.10">
    <property type="match status" value="1"/>
</dbReference>
<keyword evidence="2 5" id="KW-0689">Ribosomal protein</keyword>
<protein>
    <recommendedName>
        <fullName evidence="4 5">Small ribosomal subunit protein uS9</fullName>
    </recommendedName>
</protein>
<sequence length="140" mass="15897">MKKTSEDKGKEKFFSAVGRRKTAIARVRLFTKGDKGAVVNGKSLDDYFHNNLEFATLAASSLSRMKVTDKFRAIINVSGGGLHAQAEAIRHATARALVLFNPDFRKRLKRAGFLTRDSRMVERKKYGLKKARRAPQWQKR</sequence>
<dbReference type="Pfam" id="PF00380">
    <property type="entry name" value="Ribosomal_S9"/>
    <property type="match status" value="1"/>
</dbReference>
<dbReference type="InterPro" id="IPR020568">
    <property type="entry name" value="Ribosomal_Su5_D2-typ_SF"/>
</dbReference>
<dbReference type="AlphaFoldDB" id="A0A1G2PFP1"/>
<dbReference type="InterPro" id="IPR000754">
    <property type="entry name" value="Ribosomal_uS9"/>
</dbReference>
<comment type="caution">
    <text evidence="7">The sequence shown here is derived from an EMBL/GenBank/DDBJ whole genome shotgun (WGS) entry which is preliminary data.</text>
</comment>
<evidence type="ECO:0000256" key="4">
    <source>
        <dbReference type="ARBA" id="ARBA00035259"/>
    </source>
</evidence>
<dbReference type="Proteomes" id="UP000178869">
    <property type="component" value="Unassembled WGS sequence"/>
</dbReference>
<dbReference type="PANTHER" id="PTHR21569:SF1">
    <property type="entry name" value="SMALL RIBOSOMAL SUBUNIT PROTEIN US9M"/>
    <property type="match status" value="1"/>
</dbReference>
<dbReference type="GO" id="GO:0003723">
    <property type="term" value="F:RNA binding"/>
    <property type="evidence" value="ECO:0007669"/>
    <property type="project" value="TreeGrafter"/>
</dbReference>
<dbReference type="HAMAP" id="MF_00532_B">
    <property type="entry name" value="Ribosomal_uS9_B"/>
    <property type="match status" value="1"/>
</dbReference>
<proteinExistence type="inferred from homology"/>
<gene>
    <name evidence="5" type="primary">rpsI</name>
    <name evidence="7" type="ORF">A2828_03770</name>
</gene>
<evidence type="ECO:0000256" key="5">
    <source>
        <dbReference type="HAMAP-Rule" id="MF_00532"/>
    </source>
</evidence>
<dbReference type="PROSITE" id="PS00360">
    <property type="entry name" value="RIBOSOMAL_S9"/>
    <property type="match status" value="1"/>
</dbReference>
<dbReference type="InterPro" id="IPR023035">
    <property type="entry name" value="Ribosomal_uS9_bac/plastid"/>
</dbReference>
<accession>A0A1G2PFP1</accession>
<evidence type="ECO:0000313" key="7">
    <source>
        <dbReference type="EMBL" id="OHA47140.1"/>
    </source>
</evidence>
<keyword evidence="3 5" id="KW-0687">Ribonucleoprotein</keyword>
<comment type="similarity">
    <text evidence="1 5 6">Belongs to the universal ribosomal protein uS9 family.</text>
</comment>
<organism evidence="7 8">
    <name type="scientific">Candidatus Terrybacteria bacterium RIFCSPHIGHO2_01_FULL_43_35</name>
    <dbReference type="NCBI Taxonomy" id="1802361"/>
    <lineage>
        <taxon>Bacteria</taxon>
        <taxon>Candidatus Terryibacteriota</taxon>
    </lineage>
</organism>
<dbReference type="SUPFAM" id="SSF54211">
    <property type="entry name" value="Ribosomal protein S5 domain 2-like"/>
    <property type="match status" value="1"/>
</dbReference>
<evidence type="ECO:0000256" key="3">
    <source>
        <dbReference type="ARBA" id="ARBA00023274"/>
    </source>
</evidence>
<dbReference type="GO" id="GO:0022627">
    <property type="term" value="C:cytosolic small ribosomal subunit"/>
    <property type="evidence" value="ECO:0007669"/>
    <property type="project" value="TreeGrafter"/>
</dbReference>
<dbReference type="PANTHER" id="PTHR21569">
    <property type="entry name" value="RIBOSOMAL PROTEIN S9"/>
    <property type="match status" value="1"/>
</dbReference>
<dbReference type="InterPro" id="IPR014721">
    <property type="entry name" value="Ribsml_uS5_D2-typ_fold_subgr"/>
</dbReference>
<evidence type="ECO:0000256" key="2">
    <source>
        <dbReference type="ARBA" id="ARBA00022980"/>
    </source>
</evidence>